<dbReference type="PROSITE" id="PS51367">
    <property type="entry name" value="THAUMATIN_2"/>
    <property type="match status" value="1"/>
</dbReference>
<keyword evidence="4" id="KW-1185">Reference proteome</keyword>
<dbReference type="OrthoDB" id="430315at2759"/>
<sequence>MKFSLALTAAALFASASAFTIKFDNKCSYAVWPAIGKAPNGQPDPSVAHGAKLAAGKSISWSVADTQIGIRAWGRTGCADNGTGCKTGGCNGGMVCTDGGITAGVILSEYGYADFGAQYGGKRISWDLSHVDSSINLATGLHASDGQSVRCASGNCPANQAYNSATDYAADRNSPLGATFTHTFCA</sequence>
<dbReference type="AlphaFoldDB" id="A0A5M3N2R5"/>
<evidence type="ECO:0000313" key="3">
    <source>
        <dbReference type="EMBL" id="EIW85682.1"/>
    </source>
</evidence>
<feature type="disulfide bond" evidence="1">
    <location>
        <begin position="90"/>
        <end position="96"/>
    </location>
</feature>
<dbReference type="Proteomes" id="UP000053558">
    <property type="component" value="Unassembled WGS sequence"/>
</dbReference>
<evidence type="ECO:0000313" key="4">
    <source>
        <dbReference type="Proteomes" id="UP000053558"/>
    </source>
</evidence>
<dbReference type="KEGG" id="cput:CONPUDRAFT_118653"/>
<keyword evidence="2" id="KW-0732">Signal</keyword>
<dbReference type="PANTHER" id="PTHR31048">
    <property type="entry name" value="OS03G0233200 PROTEIN"/>
    <property type="match status" value="1"/>
</dbReference>
<gene>
    <name evidence="3" type="ORF">CONPUDRAFT_118653</name>
</gene>
<evidence type="ECO:0000256" key="1">
    <source>
        <dbReference type="PIRSR" id="PIRSR002703-1"/>
    </source>
</evidence>
<proteinExistence type="predicted"/>
<dbReference type="OMA" id="KTHACNG"/>
<dbReference type="PIRSF" id="PIRSF002703">
    <property type="entry name" value="Thaumatin"/>
    <property type="match status" value="1"/>
</dbReference>
<dbReference type="InterPro" id="IPR037176">
    <property type="entry name" value="Osmotin/thaumatin-like_sf"/>
</dbReference>
<dbReference type="EMBL" id="JH711574">
    <property type="protein sequence ID" value="EIW85682.1"/>
    <property type="molecule type" value="Genomic_DNA"/>
</dbReference>
<name>A0A5M3N2R5_CONPW</name>
<keyword evidence="1" id="KW-1015">Disulfide bond</keyword>
<organism evidence="3 4">
    <name type="scientific">Coniophora puteana (strain RWD-64-598)</name>
    <name type="common">Brown rot fungus</name>
    <dbReference type="NCBI Taxonomy" id="741705"/>
    <lineage>
        <taxon>Eukaryota</taxon>
        <taxon>Fungi</taxon>
        <taxon>Dikarya</taxon>
        <taxon>Basidiomycota</taxon>
        <taxon>Agaricomycotina</taxon>
        <taxon>Agaricomycetes</taxon>
        <taxon>Agaricomycetidae</taxon>
        <taxon>Boletales</taxon>
        <taxon>Coniophorineae</taxon>
        <taxon>Coniophoraceae</taxon>
        <taxon>Coniophora</taxon>
    </lineage>
</organism>
<dbReference type="SUPFAM" id="SSF49870">
    <property type="entry name" value="Osmotin, thaumatin-like protein"/>
    <property type="match status" value="1"/>
</dbReference>
<dbReference type="GeneID" id="19199410"/>
<reference evidence="4" key="1">
    <citation type="journal article" date="2012" name="Science">
        <title>The Paleozoic origin of enzymatic lignin decomposition reconstructed from 31 fungal genomes.</title>
        <authorList>
            <person name="Floudas D."/>
            <person name="Binder M."/>
            <person name="Riley R."/>
            <person name="Barry K."/>
            <person name="Blanchette R.A."/>
            <person name="Henrissat B."/>
            <person name="Martinez A.T."/>
            <person name="Otillar R."/>
            <person name="Spatafora J.W."/>
            <person name="Yadav J.S."/>
            <person name="Aerts A."/>
            <person name="Benoit I."/>
            <person name="Boyd A."/>
            <person name="Carlson A."/>
            <person name="Copeland A."/>
            <person name="Coutinho P.M."/>
            <person name="de Vries R.P."/>
            <person name="Ferreira P."/>
            <person name="Findley K."/>
            <person name="Foster B."/>
            <person name="Gaskell J."/>
            <person name="Glotzer D."/>
            <person name="Gorecki P."/>
            <person name="Heitman J."/>
            <person name="Hesse C."/>
            <person name="Hori C."/>
            <person name="Igarashi K."/>
            <person name="Jurgens J.A."/>
            <person name="Kallen N."/>
            <person name="Kersten P."/>
            <person name="Kohler A."/>
            <person name="Kuees U."/>
            <person name="Kumar T.K.A."/>
            <person name="Kuo A."/>
            <person name="LaButti K."/>
            <person name="Larrondo L.F."/>
            <person name="Lindquist E."/>
            <person name="Ling A."/>
            <person name="Lombard V."/>
            <person name="Lucas S."/>
            <person name="Lundell T."/>
            <person name="Martin R."/>
            <person name="McLaughlin D.J."/>
            <person name="Morgenstern I."/>
            <person name="Morin E."/>
            <person name="Murat C."/>
            <person name="Nagy L.G."/>
            <person name="Nolan M."/>
            <person name="Ohm R.A."/>
            <person name="Patyshakuliyeva A."/>
            <person name="Rokas A."/>
            <person name="Ruiz-Duenas F.J."/>
            <person name="Sabat G."/>
            <person name="Salamov A."/>
            <person name="Samejima M."/>
            <person name="Schmutz J."/>
            <person name="Slot J.C."/>
            <person name="St John F."/>
            <person name="Stenlid J."/>
            <person name="Sun H."/>
            <person name="Sun S."/>
            <person name="Syed K."/>
            <person name="Tsang A."/>
            <person name="Wiebenga A."/>
            <person name="Young D."/>
            <person name="Pisabarro A."/>
            <person name="Eastwood D.C."/>
            <person name="Martin F."/>
            <person name="Cullen D."/>
            <person name="Grigoriev I.V."/>
            <person name="Hibbett D.S."/>
        </authorList>
    </citation>
    <scope>NUCLEOTIDE SEQUENCE [LARGE SCALE GENOMIC DNA]</scope>
    <source>
        <strain evidence="4">RWD-64-598 SS2</strain>
    </source>
</reference>
<feature type="disulfide bond" evidence="1">
    <location>
        <begin position="78"/>
        <end position="85"/>
    </location>
</feature>
<accession>A0A5M3N2R5</accession>
<evidence type="ECO:0000256" key="2">
    <source>
        <dbReference type="SAM" id="SignalP"/>
    </source>
</evidence>
<dbReference type="SMART" id="SM00205">
    <property type="entry name" value="THN"/>
    <property type="match status" value="1"/>
</dbReference>
<comment type="caution">
    <text evidence="3">The sequence shown here is derived from an EMBL/GenBank/DDBJ whole genome shotgun (WGS) entry which is preliminary data.</text>
</comment>
<dbReference type="RefSeq" id="XP_007765094.1">
    <property type="nucleotide sequence ID" value="XM_007766904.1"/>
</dbReference>
<dbReference type="InterPro" id="IPR001938">
    <property type="entry name" value="Thaumatin"/>
</dbReference>
<feature type="chain" id="PRO_5024326665" evidence="2">
    <location>
        <begin position="19"/>
        <end position="186"/>
    </location>
</feature>
<dbReference type="Gene3D" id="2.60.110.10">
    <property type="entry name" value="Thaumatin"/>
    <property type="match status" value="1"/>
</dbReference>
<feature type="signal peptide" evidence="2">
    <location>
        <begin position="1"/>
        <end position="18"/>
    </location>
</feature>
<protein>
    <submittedName>
        <fullName evidence="3">Osmotin thaumatin-like protein</fullName>
    </submittedName>
</protein>
<dbReference type="Pfam" id="PF00314">
    <property type="entry name" value="Thaumatin"/>
    <property type="match status" value="1"/>
</dbReference>